<sequence>MSSNSQIPINLSQELEALSLEAKDEKLSEYFDKLGALPHVEKEAKFREFLDKMGQFSQFNIGANNIKSIHDNENLTQFQINEYRKMAIVERAVSFAKQHKLDHIVFENMTSSNGDDIGSGVDGKPLEQVICANINTTNLFFCKNIGDKLCTNCRVIFYCSKECQKMHWKFHKIDCKSDIASKNWQPNYIKEVRKPSFLSNSPTMPFFNPLKNVEYLWGNMPAIDIVNLASNEFADGKSSFNEPIDLLFAASGDLNDIIISMNGLPLNFDQPTNICINDYAEKIVARNFIILYLIAKLGKSAIDIVIQIWYSSALTDKQSIKCFEIFGTVIQDLQMKEENVFEFGKLKIRTHFSPKTWNCLVEMLANRVDIQTGVVMRNAIMLNPERIDYRHRYMQRLTQGERICFDNFRHHGILLPYGALNAHHNVQNRFILDPKYGWVMADSSDPLSGWDIFKVVQVKHGTADEDLYGKLFFYLREQFEMFIDRLQKLKITFDLYDEDALQLSEKLKVKRFDRIYVNNLSDESYVGIESILTKFRPLLNVKNPHATLITLFMNWLPSIPSSDQVKLMESILQDDNYKNRWANKLSSFNANNAMGNISGLISEASHEMNGFYDHTQEFDKYMETNGTNKIAKIVGLRRRAVHRIVPKRLGVSMNQDEQTHF</sequence>
<comment type="caution">
    <text evidence="6">The sequence shown here is derived from an EMBL/GenBank/DDBJ whole genome shotgun (WGS) entry which is preliminary data.</text>
</comment>
<evidence type="ECO:0000256" key="4">
    <source>
        <dbReference type="PROSITE-ProRule" id="PRU00134"/>
    </source>
</evidence>
<dbReference type="Pfam" id="PF01753">
    <property type="entry name" value="zf-MYND"/>
    <property type="match status" value="1"/>
</dbReference>
<proteinExistence type="predicted"/>
<dbReference type="SUPFAM" id="SSF144232">
    <property type="entry name" value="HIT/MYND zinc finger-like"/>
    <property type="match status" value="1"/>
</dbReference>
<feature type="domain" description="MYND-type" evidence="5">
    <location>
        <begin position="131"/>
        <end position="175"/>
    </location>
</feature>
<protein>
    <recommendedName>
        <fullName evidence="5">MYND-type domain-containing protein</fullName>
    </recommendedName>
</protein>
<evidence type="ECO:0000313" key="6">
    <source>
        <dbReference type="EMBL" id="RIB25164.1"/>
    </source>
</evidence>
<gene>
    <name evidence="6" type="ORF">C2G38_1997521</name>
</gene>
<evidence type="ECO:0000256" key="3">
    <source>
        <dbReference type="ARBA" id="ARBA00022833"/>
    </source>
</evidence>
<name>A0A397VRI9_9GLOM</name>
<keyword evidence="3" id="KW-0862">Zinc</keyword>
<dbReference type="Pfam" id="PF14737">
    <property type="entry name" value="DUF4470"/>
    <property type="match status" value="1"/>
</dbReference>
<dbReference type="Proteomes" id="UP000266673">
    <property type="component" value="Unassembled WGS sequence"/>
</dbReference>
<dbReference type="OrthoDB" id="5282002at2759"/>
<keyword evidence="1" id="KW-0479">Metal-binding</keyword>
<keyword evidence="7" id="KW-1185">Reference proteome</keyword>
<accession>A0A397VRI9</accession>
<dbReference type="PROSITE" id="PS50865">
    <property type="entry name" value="ZF_MYND_2"/>
    <property type="match status" value="1"/>
</dbReference>
<reference evidence="6 7" key="1">
    <citation type="submission" date="2018-06" db="EMBL/GenBank/DDBJ databases">
        <title>Comparative genomics reveals the genomic features of Rhizophagus irregularis, R. cerebriforme, R. diaphanum and Gigaspora rosea, and their symbiotic lifestyle signature.</title>
        <authorList>
            <person name="Morin E."/>
            <person name="San Clemente H."/>
            <person name="Chen E.C.H."/>
            <person name="De La Providencia I."/>
            <person name="Hainaut M."/>
            <person name="Kuo A."/>
            <person name="Kohler A."/>
            <person name="Murat C."/>
            <person name="Tang N."/>
            <person name="Roy S."/>
            <person name="Loubradou J."/>
            <person name="Henrissat B."/>
            <person name="Grigoriev I.V."/>
            <person name="Corradi N."/>
            <person name="Roux C."/>
            <person name="Martin F.M."/>
        </authorList>
    </citation>
    <scope>NUCLEOTIDE SEQUENCE [LARGE SCALE GENOMIC DNA]</scope>
    <source>
        <strain evidence="6 7">DAOM 194757</strain>
    </source>
</reference>
<keyword evidence="2 4" id="KW-0863">Zinc-finger</keyword>
<dbReference type="STRING" id="44941.A0A397VRI9"/>
<evidence type="ECO:0000313" key="7">
    <source>
        <dbReference type="Proteomes" id="UP000266673"/>
    </source>
</evidence>
<dbReference type="EMBL" id="QKWP01000185">
    <property type="protein sequence ID" value="RIB25164.1"/>
    <property type="molecule type" value="Genomic_DNA"/>
</dbReference>
<evidence type="ECO:0000259" key="5">
    <source>
        <dbReference type="PROSITE" id="PS50865"/>
    </source>
</evidence>
<evidence type="ECO:0000256" key="1">
    <source>
        <dbReference type="ARBA" id="ARBA00022723"/>
    </source>
</evidence>
<evidence type="ECO:0000256" key="2">
    <source>
        <dbReference type="ARBA" id="ARBA00022771"/>
    </source>
</evidence>
<dbReference type="InterPro" id="IPR002893">
    <property type="entry name" value="Znf_MYND"/>
</dbReference>
<dbReference type="GO" id="GO:0008270">
    <property type="term" value="F:zinc ion binding"/>
    <property type="evidence" value="ECO:0007669"/>
    <property type="project" value="UniProtKB-KW"/>
</dbReference>
<dbReference type="Gene3D" id="6.10.140.2220">
    <property type="match status" value="1"/>
</dbReference>
<organism evidence="6 7">
    <name type="scientific">Gigaspora rosea</name>
    <dbReference type="NCBI Taxonomy" id="44941"/>
    <lineage>
        <taxon>Eukaryota</taxon>
        <taxon>Fungi</taxon>
        <taxon>Fungi incertae sedis</taxon>
        <taxon>Mucoromycota</taxon>
        <taxon>Glomeromycotina</taxon>
        <taxon>Glomeromycetes</taxon>
        <taxon>Diversisporales</taxon>
        <taxon>Gigasporaceae</taxon>
        <taxon>Gigaspora</taxon>
    </lineage>
</organism>
<dbReference type="InterPro" id="IPR027974">
    <property type="entry name" value="DUF4470"/>
</dbReference>
<dbReference type="AlphaFoldDB" id="A0A397VRI9"/>